<gene>
    <name evidence="6" type="ORF">LTR84_000740</name>
</gene>
<evidence type="ECO:0000313" key="6">
    <source>
        <dbReference type="EMBL" id="KAK5064906.1"/>
    </source>
</evidence>
<name>A0AAV9NSH3_9EURO</name>
<dbReference type="PRINTS" id="PR00411">
    <property type="entry name" value="PNDRDTASEI"/>
</dbReference>
<dbReference type="GO" id="GO:0050660">
    <property type="term" value="F:flavin adenine dinucleotide binding"/>
    <property type="evidence" value="ECO:0007669"/>
    <property type="project" value="TreeGrafter"/>
</dbReference>
<evidence type="ECO:0000256" key="4">
    <source>
        <dbReference type="ARBA" id="ARBA00023002"/>
    </source>
</evidence>
<evidence type="ECO:0000256" key="3">
    <source>
        <dbReference type="ARBA" id="ARBA00022827"/>
    </source>
</evidence>
<accession>A0AAV9NSH3</accession>
<comment type="similarity">
    <text evidence="1">Belongs to the FAD-dependent oxidoreductase family.</text>
</comment>
<dbReference type="Pfam" id="PF07992">
    <property type="entry name" value="Pyr_redox_2"/>
    <property type="match status" value="1"/>
</dbReference>
<dbReference type="RefSeq" id="XP_064712230.1">
    <property type="nucleotide sequence ID" value="XM_064844370.1"/>
</dbReference>
<keyword evidence="2" id="KW-0285">Flavoprotein</keyword>
<dbReference type="GO" id="GO:0005737">
    <property type="term" value="C:cytoplasm"/>
    <property type="evidence" value="ECO:0007669"/>
    <property type="project" value="TreeGrafter"/>
</dbReference>
<organism evidence="6 7">
    <name type="scientific">Exophiala bonariae</name>
    <dbReference type="NCBI Taxonomy" id="1690606"/>
    <lineage>
        <taxon>Eukaryota</taxon>
        <taxon>Fungi</taxon>
        <taxon>Dikarya</taxon>
        <taxon>Ascomycota</taxon>
        <taxon>Pezizomycotina</taxon>
        <taxon>Eurotiomycetes</taxon>
        <taxon>Chaetothyriomycetidae</taxon>
        <taxon>Chaetothyriales</taxon>
        <taxon>Herpotrichiellaceae</taxon>
        <taxon>Exophiala</taxon>
    </lineage>
</organism>
<evidence type="ECO:0000256" key="2">
    <source>
        <dbReference type="ARBA" id="ARBA00022630"/>
    </source>
</evidence>
<keyword evidence="3" id="KW-0274">FAD</keyword>
<reference evidence="6 7" key="1">
    <citation type="submission" date="2023-08" db="EMBL/GenBank/DDBJ databases">
        <title>Black Yeasts Isolated from many extreme environments.</title>
        <authorList>
            <person name="Coleine C."/>
            <person name="Stajich J.E."/>
            <person name="Selbmann L."/>
        </authorList>
    </citation>
    <scope>NUCLEOTIDE SEQUENCE [LARGE SCALE GENOMIC DNA]</scope>
    <source>
        <strain evidence="6 7">CCFEE 5792</strain>
    </source>
</reference>
<dbReference type="SUPFAM" id="SSF51905">
    <property type="entry name" value="FAD/NAD(P)-binding domain"/>
    <property type="match status" value="1"/>
</dbReference>
<evidence type="ECO:0000256" key="1">
    <source>
        <dbReference type="ARBA" id="ARBA00006442"/>
    </source>
</evidence>
<keyword evidence="4" id="KW-0560">Oxidoreductase</keyword>
<feature type="domain" description="FAD/NAD(P)-binding" evidence="5">
    <location>
        <begin position="48"/>
        <end position="385"/>
    </location>
</feature>
<dbReference type="PANTHER" id="PTHR43735">
    <property type="entry name" value="APOPTOSIS-INDUCING FACTOR 1"/>
    <property type="match status" value="1"/>
</dbReference>
<dbReference type="GeneID" id="89968962"/>
<comment type="caution">
    <text evidence="6">The sequence shown here is derived from an EMBL/GenBank/DDBJ whole genome shotgun (WGS) entry which is preliminary data.</text>
</comment>
<dbReference type="PRINTS" id="PR00368">
    <property type="entry name" value="FADPNR"/>
</dbReference>
<dbReference type="InterPro" id="IPR036188">
    <property type="entry name" value="FAD/NAD-bd_sf"/>
</dbReference>
<dbReference type="GO" id="GO:0004174">
    <property type="term" value="F:electron-transferring-flavoprotein dehydrogenase activity"/>
    <property type="evidence" value="ECO:0007669"/>
    <property type="project" value="TreeGrafter"/>
</dbReference>
<dbReference type="EMBL" id="JAVRRD010000001">
    <property type="protein sequence ID" value="KAK5064906.1"/>
    <property type="molecule type" value="Genomic_DNA"/>
</dbReference>
<evidence type="ECO:0000259" key="5">
    <source>
        <dbReference type="Pfam" id="PF07992"/>
    </source>
</evidence>
<keyword evidence="7" id="KW-1185">Reference proteome</keyword>
<dbReference type="Gene3D" id="3.50.50.100">
    <property type="match status" value="1"/>
</dbReference>
<protein>
    <recommendedName>
        <fullName evidence="5">FAD/NAD(P)-binding domain-containing protein</fullName>
    </recommendedName>
</protein>
<sequence>MIDILHFVASKLQQGVSSAFHLLTIGYFQSLEKHSVTTAHSIPPEMKNIVILGGSYAGVSTAHRILKQAAKSPNGIMPYKITLISPNTDLYWNMASPRAILPGQLTDDQIFQPISAGFKKYPASQFEFILGSATSMDVTRKTVTISTTGGLSDADADALKSRVLDYDHLILATGSRARNDTPLKGLESTEKTKAALRHFQGRIEKAKVIVVAGGGVTGVEVAGELGFQYGRTKEIVLFGLPLKNADSPHFDHHTDRERYEDLEESPASVSHLATKALQDLNVKVRFQTRVTSTSSTSNDGIDKPGLPLTLTLSDNTTIQTDMYIPSFGLTPNSSYIPTQYLTPDGYVLIDEFMNVKADGEAALPNVWALGDVADLEYAQFVSCDKQSVHLAKNMLRTLKDGGGGKKAELVRYKASTKRFMGLQIGRKAGTGHFGTIRIPSFVIVWARKNLFIENLRPTVDGSLF</sequence>
<dbReference type="InterPro" id="IPR023753">
    <property type="entry name" value="FAD/NAD-binding_dom"/>
</dbReference>
<dbReference type="Proteomes" id="UP001358417">
    <property type="component" value="Unassembled WGS sequence"/>
</dbReference>
<dbReference type="AlphaFoldDB" id="A0AAV9NSH3"/>
<proteinExistence type="inferred from homology"/>
<dbReference type="PANTHER" id="PTHR43735:SF3">
    <property type="entry name" value="FERROPTOSIS SUPPRESSOR PROTEIN 1"/>
    <property type="match status" value="1"/>
</dbReference>
<evidence type="ECO:0000313" key="7">
    <source>
        <dbReference type="Proteomes" id="UP001358417"/>
    </source>
</evidence>